<dbReference type="PANTHER" id="PTHR23503">
    <property type="entry name" value="SOLUTE CARRIER FAMILY 2"/>
    <property type="match status" value="1"/>
</dbReference>
<evidence type="ECO:0000313" key="19">
    <source>
        <dbReference type="EMBL" id="RXN21313.1"/>
    </source>
</evidence>
<dbReference type="STRING" id="84645.A0A498MNE2"/>
<evidence type="ECO:0000256" key="9">
    <source>
        <dbReference type="ARBA" id="ARBA00022692"/>
    </source>
</evidence>
<keyword evidence="9 17" id="KW-0812">Transmembrane</keyword>
<dbReference type="Gene3D" id="6.10.250.1370">
    <property type="match status" value="1"/>
</dbReference>
<dbReference type="GO" id="GO:0006313">
    <property type="term" value="P:DNA transposition"/>
    <property type="evidence" value="ECO:0007669"/>
    <property type="project" value="InterPro"/>
</dbReference>
<reference evidence="19 20" key="1">
    <citation type="submission" date="2018-03" db="EMBL/GenBank/DDBJ databases">
        <title>Draft genome sequence of Rohu Carp (Labeo rohita).</title>
        <authorList>
            <person name="Das P."/>
            <person name="Kushwaha B."/>
            <person name="Joshi C.G."/>
            <person name="Kumar D."/>
            <person name="Nagpure N.S."/>
            <person name="Sahoo L."/>
            <person name="Das S.P."/>
            <person name="Bit A."/>
            <person name="Patnaik S."/>
            <person name="Meher P.K."/>
            <person name="Jayasankar P."/>
            <person name="Koringa P.G."/>
            <person name="Patel N.V."/>
            <person name="Hinsu A.T."/>
            <person name="Kumar R."/>
            <person name="Pandey M."/>
            <person name="Agarwal S."/>
            <person name="Srivastava S."/>
            <person name="Singh M."/>
            <person name="Iquebal M.A."/>
            <person name="Jaiswal S."/>
            <person name="Angadi U.B."/>
            <person name="Kumar N."/>
            <person name="Raza M."/>
            <person name="Shah T.M."/>
            <person name="Rai A."/>
            <person name="Jena J.K."/>
        </authorList>
    </citation>
    <scope>NUCLEOTIDE SEQUENCE [LARGE SCALE GENOMIC DNA]</scope>
    <source>
        <strain evidence="19">DASCIFA01</strain>
        <tissue evidence="19">Testis</tissue>
    </source>
</reference>
<evidence type="ECO:0000256" key="1">
    <source>
        <dbReference type="ARBA" id="ARBA00000590"/>
    </source>
</evidence>
<dbReference type="InterPro" id="IPR036388">
    <property type="entry name" value="WH-like_DNA-bd_sf"/>
</dbReference>
<dbReference type="CDD" id="cd12958">
    <property type="entry name" value="SKA1_N"/>
    <property type="match status" value="1"/>
</dbReference>
<dbReference type="EMBL" id="QBIY01012613">
    <property type="protein sequence ID" value="RXN21313.1"/>
    <property type="molecule type" value="Genomic_DNA"/>
</dbReference>
<dbReference type="GO" id="GO:0008017">
    <property type="term" value="F:microtubule binding"/>
    <property type="evidence" value="ECO:0007669"/>
    <property type="project" value="InterPro"/>
</dbReference>
<keyword evidence="20" id="KW-1185">Reference proteome</keyword>
<dbReference type="AlphaFoldDB" id="A0A498MNE2"/>
<dbReference type="SUPFAM" id="SSF103473">
    <property type="entry name" value="MFS general substrate transporter"/>
    <property type="match status" value="1"/>
</dbReference>
<dbReference type="GO" id="GO:0015074">
    <property type="term" value="P:DNA integration"/>
    <property type="evidence" value="ECO:0007669"/>
    <property type="project" value="InterPro"/>
</dbReference>
<feature type="transmembrane region" description="Helical" evidence="17">
    <location>
        <begin position="500"/>
        <end position="522"/>
    </location>
</feature>
<dbReference type="Proteomes" id="UP000290572">
    <property type="component" value="Unassembled WGS sequence"/>
</dbReference>
<evidence type="ECO:0000256" key="7">
    <source>
        <dbReference type="ARBA" id="ARBA00022475"/>
    </source>
</evidence>
<dbReference type="GO" id="GO:0003677">
    <property type="term" value="F:DNA binding"/>
    <property type="evidence" value="ECO:0007669"/>
    <property type="project" value="InterPro"/>
</dbReference>
<dbReference type="InterPro" id="IPR036259">
    <property type="entry name" value="MFS_trans_sf"/>
</dbReference>
<feature type="transmembrane region" description="Helical" evidence="17">
    <location>
        <begin position="754"/>
        <end position="781"/>
    </location>
</feature>
<dbReference type="InterPro" id="IPR009057">
    <property type="entry name" value="Homeodomain-like_sf"/>
</dbReference>
<dbReference type="GO" id="GO:0042383">
    <property type="term" value="C:sarcolemma"/>
    <property type="evidence" value="ECO:0007669"/>
    <property type="project" value="UniProtKB-SubCell"/>
</dbReference>
<evidence type="ECO:0000313" key="20">
    <source>
        <dbReference type="Proteomes" id="UP000290572"/>
    </source>
</evidence>
<dbReference type="GO" id="GO:0055056">
    <property type="term" value="F:D-glucose transmembrane transporter activity"/>
    <property type="evidence" value="ECO:0007669"/>
    <property type="project" value="TreeGrafter"/>
</dbReference>
<dbReference type="GO" id="GO:1990539">
    <property type="term" value="P:fructose import across plasma membrane"/>
    <property type="evidence" value="ECO:0007669"/>
    <property type="project" value="UniProtKB-ARBA"/>
</dbReference>
<dbReference type="PROSITE" id="PS50850">
    <property type="entry name" value="MFS"/>
    <property type="match status" value="1"/>
</dbReference>
<accession>A0A498MNE2</accession>
<dbReference type="Gene3D" id="1.20.1250.20">
    <property type="entry name" value="MFS general substrate transporter like domains"/>
    <property type="match status" value="1"/>
</dbReference>
<dbReference type="InterPro" id="IPR002492">
    <property type="entry name" value="Transposase_Tc1-like"/>
</dbReference>
<dbReference type="GO" id="GO:0007059">
    <property type="term" value="P:chromosome segregation"/>
    <property type="evidence" value="ECO:0007669"/>
    <property type="project" value="InterPro"/>
</dbReference>
<dbReference type="InterPro" id="IPR005828">
    <property type="entry name" value="MFS_sugar_transport-like"/>
</dbReference>
<sequence>MLEIIVLPLLTTVTCKETRAAIIALHKNGFTGKGIVATKIAPKSTIYRIIKNFKERGSILVKKASGRPRKSSKRQDRLLTRIQLRDRSATSAELAQEWQQAGVSASARTVRPRLLEDGLVSRRAAKKPLLSKKNIRDRLIFCKKYGEWTAEDWGKVIFSDEASFRLFGASGKRLVRRRKEMNHCELEEVTQHINDKISMIKRLLELRAVAKDPDKRGTLLKIEQEVSAINNLLDRFEKYVGEQRGLLKHLKDLEGFFQEDEQDALHLKNNIPPHMPRRGQQAAPQGGGQVAVQSRQTDAPPAPQEQGPPRKPQRNQIKEMEFITVPEFDSIPPYMKGRVTYDQLNAAVQSINTAVTSKYKILHQPVKTLNNVSRTLHQRFKDQETKDTKELVNSTCQQRYGHSLEPWELSLIWSFIVSIYCVGGLAGTLYAGRLAGMYGRKTTLLLNNVVAICGAVLMLLSKTALSFEMIMVARVLYGINAGVSLTVHTMYILECAPKRLRGMVGVSVASFVSMGKFFGQLLGISEVLGTEEHWIWLLAFSGVTGLLQLLTLPFLPESPRYLLLEKADKHGCETALRRLWGAKKDPGPEMEEMLAEHASLKGVKIHRLMDLFRDHNVRWQLLTVLVTFVTLQLCGINAVYLYSFDVFQAAGIAKENLRYAALGTGLCEVSTSIGCVLIIESTGKRVLLLRGYLCMAASLALLTLTLYLQNFVSWMPYCSMVLIFTYIIFFSSGPAGVTAPLPGEIFTQSYKPPAFMVACILNWTGLFLVGMLFPLIVVSLYNLMTYDPFLC</sequence>
<evidence type="ECO:0000256" key="8">
    <source>
        <dbReference type="ARBA" id="ARBA00022597"/>
    </source>
</evidence>
<feature type="transmembrane region" description="Helical" evidence="17">
    <location>
        <begin position="619"/>
        <end position="640"/>
    </location>
</feature>
<dbReference type="InterPro" id="IPR005829">
    <property type="entry name" value="Sugar_transporter_CS"/>
</dbReference>
<evidence type="ECO:0000256" key="17">
    <source>
        <dbReference type="SAM" id="Phobius"/>
    </source>
</evidence>
<dbReference type="SUPFAM" id="SSF46689">
    <property type="entry name" value="Homeodomain-like"/>
    <property type="match status" value="1"/>
</dbReference>
<keyword evidence="6" id="KW-0813">Transport</keyword>
<dbReference type="InterPro" id="IPR009829">
    <property type="entry name" value="SKA1"/>
</dbReference>
<evidence type="ECO:0000256" key="2">
    <source>
        <dbReference type="ARBA" id="ARBA00004135"/>
    </source>
</evidence>
<keyword evidence="10 17" id="KW-1133">Transmembrane helix</keyword>
<evidence type="ECO:0000256" key="14">
    <source>
        <dbReference type="ARBA" id="ARBA00047182"/>
    </source>
</evidence>
<feature type="transmembrane region" description="Helical" evidence="17">
    <location>
        <begin position="471"/>
        <end position="493"/>
    </location>
</feature>
<feature type="transmembrane region" description="Helical" evidence="17">
    <location>
        <begin position="691"/>
        <end position="708"/>
    </location>
</feature>
<dbReference type="Pfam" id="PF07160">
    <property type="entry name" value="SKA1"/>
    <property type="match status" value="1"/>
</dbReference>
<feature type="transmembrane region" description="Helical" evidence="17">
    <location>
        <begin position="444"/>
        <end position="465"/>
    </location>
</feature>
<feature type="domain" description="Major facilitator superfamily (MFS) profile" evidence="18">
    <location>
        <begin position="338"/>
        <end position="791"/>
    </location>
</feature>
<dbReference type="PANTHER" id="PTHR23503:SF54">
    <property type="entry name" value="MAJOR FACILITATOR SUPERFAMILY (MFS) PROFILE DOMAIN-CONTAINING PROTEIN"/>
    <property type="match status" value="1"/>
</dbReference>
<dbReference type="Pfam" id="PF01498">
    <property type="entry name" value="HTH_Tnp_Tc3_2"/>
    <property type="match status" value="1"/>
</dbReference>
<feature type="region of interest" description="Disordered" evidence="16">
    <location>
        <begin position="268"/>
        <end position="317"/>
    </location>
</feature>
<organism evidence="19 20">
    <name type="scientific">Labeo rohita</name>
    <name type="common">Indian major carp</name>
    <name type="synonym">Cyprinus rohita</name>
    <dbReference type="NCBI Taxonomy" id="84645"/>
    <lineage>
        <taxon>Eukaryota</taxon>
        <taxon>Metazoa</taxon>
        <taxon>Chordata</taxon>
        <taxon>Craniata</taxon>
        <taxon>Vertebrata</taxon>
        <taxon>Euteleostomi</taxon>
        <taxon>Actinopterygii</taxon>
        <taxon>Neopterygii</taxon>
        <taxon>Teleostei</taxon>
        <taxon>Ostariophysi</taxon>
        <taxon>Cypriniformes</taxon>
        <taxon>Cyprinidae</taxon>
        <taxon>Labeoninae</taxon>
        <taxon>Labeonini</taxon>
        <taxon>Labeo</taxon>
    </lineage>
</organism>
<evidence type="ECO:0000256" key="13">
    <source>
        <dbReference type="ARBA" id="ARBA00031099"/>
    </source>
</evidence>
<keyword evidence="11 17" id="KW-0472">Membrane</keyword>
<feature type="transmembrane region" description="Helical" evidence="17">
    <location>
        <begin position="534"/>
        <end position="555"/>
    </location>
</feature>
<protein>
    <recommendedName>
        <fullName evidence="14">SKA complex subunit 1</fullName>
    </recommendedName>
    <alternativeName>
        <fullName evidence="13">Fructose transporter</fullName>
    </alternativeName>
    <alternativeName>
        <fullName evidence="12">Glucose transporter type 5, small intestine</fullName>
    </alternativeName>
    <alternativeName>
        <fullName evidence="5">Solute carrier family 2, facilitated glucose transporter member 5</fullName>
    </alternativeName>
    <alternativeName>
        <fullName evidence="15">Spindle and kinetochore-associated protein 1</fullName>
    </alternativeName>
</protein>
<evidence type="ECO:0000256" key="11">
    <source>
        <dbReference type="ARBA" id="ARBA00023136"/>
    </source>
</evidence>
<dbReference type="PROSITE" id="PS00217">
    <property type="entry name" value="SUGAR_TRANSPORT_2"/>
    <property type="match status" value="1"/>
</dbReference>
<comment type="caution">
    <text evidence="19">The sequence shown here is derived from an EMBL/GenBank/DDBJ whole genome shotgun (WGS) entry which is preliminary data.</text>
</comment>
<evidence type="ECO:0000256" key="10">
    <source>
        <dbReference type="ARBA" id="ARBA00022989"/>
    </source>
</evidence>
<dbReference type="GO" id="GO:0051301">
    <property type="term" value="P:cell division"/>
    <property type="evidence" value="ECO:0007669"/>
    <property type="project" value="InterPro"/>
</dbReference>
<dbReference type="InterPro" id="IPR020846">
    <property type="entry name" value="MFS_dom"/>
</dbReference>
<comment type="subcellular location">
    <subcellularLocation>
        <location evidence="2">Cell membrane</location>
        <location evidence="2">Sarcolemma</location>
    </subcellularLocation>
    <subcellularLocation>
        <location evidence="3">Cell membrane</location>
        <topology evidence="3">Multi-pass membrane protein</topology>
    </subcellularLocation>
</comment>
<dbReference type="GO" id="GO:0070837">
    <property type="term" value="P:dehydroascorbic acid transport"/>
    <property type="evidence" value="ECO:0007669"/>
    <property type="project" value="TreeGrafter"/>
</dbReference>
<evidence type="ECO:0000256" key="15">
    <source>
        <dbReference type="ARBA" id="ARBA00047202"/>
    </source>
</evidence>
<dbReference type="Pfam" id="PF00083">
    <property type="entry name" value="Sugar_tr"/>
    <property type="match status" value="1"/>
</dbReference>
<evidence type="ECO:0000259" key="18">
    <source>
        <dbReference type="PROSITE" id="PS50850"/>
    </source>
</evidence>
<name>A0A498MNE2_LABRO</name>
<feature type="transmembrane region" description="Helical" evidence="17">
    <location>
        <begin position="411"/>
        <end position="432"/>
    </location>
</feature>
<comment type="catalytic activity">
    <reaction evidence="1">
        <text>D-fructose(out) = D-fructose(in)</text>
        <dbReference type="Rhea" id="RHEA:60372"/>
        <dbReference type="ChEBI" id="CHEBI:37721"/>
    </reaction>
</comment>
<proteinExistence type="inferred from homology"/>
<evidence type="ECO:0000256" key="4">
    <source>
        <dbReference type="ARBA" id="ARBA00007004"/>
    </source>
</evidence>
<dbReference type="FunFam" id="1.20.1250.20:FF:001511">
    <property type="entry name" value="Solute carrier family 2, facilitated glucose transporter member 5"/>
    <property type="match status" value="1"/>
</dbReference>
<dbReference type="GO" id="GO:0005353">
    <property type="term" value="F:fructose transmembrane transporter activity"/>
    <property type="evidence" value="ECO:0007669"/>
    <property type="project" value="UniProtKB-ARBA"/>
</dbReference>
<dbReference type="Gene3D" id="1.10.10.10">
    <property type="entry name" value="Winged helix-like DNA-binding domain superfamily/Winged helix DNA-binding domain"/>
    <property type="match status" value="1"/>
</dbReference>
<evidence type="ECO:0000256" key="12">
    <source>
        <dbReference type="ARBA" id="ARBA00029961"/>
    </source>
</evidence>
<dbReference type="Gene3D" id="1.10.10.1890">
    <property type="entry name" value="Ska1 microtubule binding domain-like"/>
    <property type="match status" value="1"/>
</dbReference>
<evidence type="ECO:0000256" key="5">
    <source>
        <dbReference type="ARBA" id="ARBA00015973"/>
    </source>
</evidence>
<gene>
    <name evidence="19" type="ORF">ROHU_024234</name>
</gene>
<feature type="transmembrane region" description="Helical" evidence="17">
    <location>
        <begin position="660"/>
        <end position="679"/>
    </location>
</feature>
<evidence type="ECO:0000256" key="6">
    <source>
        <dbReference type="ARBA" id="ARBA00022448"/>
    </source>
</evidence>
<comment type="similarity">
    <text evidence="4">Belongs to the major facilitator superfamily. Sugar transporter (TC 2.A.1.1) family. Glucose transporter subfamily.</text>
</comment>
<keyword evidence="8 19" id="KW-0762">Sugar transport</keyword>
<evidence type="ECO:0000256" key="3">
    <source>
        <dbReference type="ARBA" id="ARBA00004651"/>
    </source>
</evidence>
<dbReference type="InterPro" id="IPR042031">
    <property type="entry name" value="SKA1_MBD_sf"/>
</dbReference>
<evidence type="ECO:0000256" key="16">
    <source>
        <dbReference type="SAM" id="MobiDB-lite"/>
    </source>
</evidence>
<keyword evidence="7" id="KW-1003">Cell membrane</keyword>
<dbReference type="InterPro" id="IPR045263">
    <property type="entry name" value="GLUT"/>
</dbReference>
<dbReference type="GO" id="GO:0046323">
    <property type="term" value="P:D-glucose import"/>
    <property type="evidence" value="ECO:0007669"/>
    <property type="project" value="TreeGrafter"/>
</dbReference>